<accession>A0A5J6TMY0</accession>
<protein>
    <submittedName>
        <fullName evidence="1">Uncharacterized protein</fullName>
    </submittedName>
</protein>
<keyword evidence="2" id="KW-1185">Reference proteome</keyword>
<reference evidence="1 2" key="1">
    <citation type="submission" date="2019-07" db="EMBL/GenBank/DDBJ databases">
        <authorList>
            <person name="Widmer J."/>
            <person name="Andre W."/>
            <person name="Castro A."/>
            <person name="Cintron J."/>
            <person name="Cintron J."/>
            <person name="Elliott S."/>
            <person name="Harel H."/>
            <person name="Hasan D."/>
            <person name="Page A."/>
            <person name="Santana M."/>
            <person name="Slobasky M."/>
            <person name="Stevens T."/>
            <person name="Vilcin V."/>
            <person name="Whitaker K."/>
            <person name="Yelvington M."/>
            <person name="Wiersma-Koch H."/>
            <person name="Douthitt C."/>
            <person name="D'Elia T."/>
            <person name="Garlena R.A."/>
            <person name="Russell D.A."/>
            <person name="Pope W.H."/>
            <person name="Jacobs-Sera D."/>
            <person name="Hatfull G.F."/>
        </authorList>
    </citation>
    <scope>NUCLEOTIDE SEQUENCE [LARGE SCALE GENOMIC DNA]</scope>
</reference>
<dbReference type="RefSeq" id="YP_010754781.1">
    <property type="nucleotide sequence ID" value="NC_073463.1"/>
</dbReference>
<gene>
    <name evidence="1" type="primary">53</name>
    <name evidence="1" type="ORF">SEA_IDENTITYCRISIS_53</name>
</gene>
<sequence>MCRQIVHPTASEQIAPHWDSVGIDLCPGERLGFDCTLPSGRQKGLMTA</sequence>
<dbReference type="Proteomes" id="UP000326087">
    <property type="component" value="Segment"/>
</dbReference>
<organism evidence="1 2">
    <name type="scientific">Mycobacterium phage IdentityCrisis</name>
    <dbReference type="NCBI Taxonomy" id="2599866"/>
    <lineage>
        <taxon>Viruses</taxon>
        <taxon>Duplodnaviria</taxon>
        <taxon>Heunggongvirae</taxon>
        <taxon>Uroviricota</taxon>
        <taxon>Caudoviricetes</taxon>
        <taxon>Identitycrisisvirus</taxon>
        <taxon>Identitycrisisvirus identitycrisis</taxon>
    </lineage>
</organism>
<dbReference type="EMBL" id="MN234184">
    <property type="protein sequence ID" value="QFG10072.1"/>
    <property type="molecule type" value="Genomic_DNA"/>
</dbReference>
<dbReference type="KEGG" id="vg:80019380"/>
<evidence type="ECO:0000313" key="1">
    <source>
        <dbReference type="EMBL" id="QFG10072.1"/>
    </source>
</evidence>
<dbReference type="GeneID" id="80019380"/>
<name>A0A5J6TMY0_9CAUD</name>
<evidence type="ECO:0000313" key="2">
    <source>
        <dbReference type="Proteomes" id="UP000326087"/>
    </source>
</evidence>
<proteinExistence type="predicted"/>